<dbReference type="EMBL" id="JAFFGZ010000008">
    <property type="protein sequence ID" value="KAK4640764.1"/>
    <property type="molecule type" value="Genomic_DNA"/>
</dbReference>
<organism evidence="2 3">
    <name type="scientific">Podospora bellae-mahoneyi</name>
    <dbReference type="NCBI Taxonomy" id="2093777"/>
    <lineage>
        <taxon>Eukaryota</taxon>
        <taxon>Fungi</taxon>
        <taxon>Dikarya</taxon>
        <taxon>Ascomycota</taxon>
        <taxon>Pezizomycotina</taxon>
        <taxon>Sordariomycetes</taxon>
        <taxon>Sordariomycetidae</taxon>
        <taxon>Sordariales</taxon>
        <taxon>Podosporaceae</taxon>
        <taxon>Podospora</taxon>
    </lineage>
</organism>
<proteinExistence type="predicted"/>
<evidence type="ECO:0000313" key="2">
    <source>
        <dbReference type="EMBL" id="KAK4640764.1"/>
    </source>
</evidence>
<sequence>MPQPGRGRSVTIERREKTSALNPSSRHRDSIRPAMGRKRYRHESHDDVTSTHSVESTDLEDALDSDCGSVSPGETASLLQPHLLKNLQHLACQLAGQTFPVVSQWMDSARYIPPPTIRIPPPKRSKTSSSTPRSILMETSDPSDPSTVLIFRVDGYYPLPCPFAISNPSHHGFCNLQHHLRSISDVVQHLIKHHPNPFYCPICSQTFANEPTCDSHIRERTCKPRSLDIIKGVSQSTLREIIRRDKPHLPEEDRWRNIYRILLPGNKPPGRGTAYISQGLPLAVAMTRDYWEQHGRRILGEYLAKVGSDGSVPPTGDEEVSMLCEIAERELVELVIAEHARKNCQISEVGEGVGEDKWVTVKAEQA</sequence>
<comment type="caution">
    <text evidence="2">The sequence shown here is derived from an EMBL/GenBank/DDBJ whole genome shotgun (WGS) entry which is preliminary data.</text>
</comment>
<feature type="region of interest" description="Disordered" evidence="1">
    <location>
        <begin position="113"/>
        <end position="141"/>
    </location>
</feature>
<feature type="region of interest" description="Disordered" evidence="1">
    <location>
        <begin position="1"/>
        <end position="71"/>
    </location>
</feature>
<dbReference type="Proteomes" id="UP001322138">
    <property type="component" value="Unassembled WGS sequence"/>
</dbReference>
<evidence type="ECO:0008006" key="4">
    <source>
        <dbReference type="Google" id="ProtNLM"/>
    </source>
</evidence>
<dbReference type="PANTHER" id="PTHR38166:SF1">
    <property type="entry name" value="C2H2-TYPE DOMAIN-CONTAINING PROTEIN"/>
    <property type="match status" value="1"/>
</dbReference>
<dbReference type="PANTHER" id="PTHR38166">
    <property type="entry name" value="C2H2-TYPE DOMAIN-CONTAINING PROTEIN-RELATED"/>
    <property type="match status" value="1"/>
</dbReference>
<dbReference type="GeneID" id="87900570"/>
<evidence type="ECO:0000256" key="1">
    <source>
        <dbReference type="SAM" id="MobiDB-lite"/>
    </source>
</evidence>
<dbReference type="RefSeq" id="XP_062729740.1">
    <property type="nucleotide sequence ID" value="XM_062881088.1"/>
</dbReference>
<keyword evidence="3" id="KW-1185">Reference proteome</keyword>
<protein>
    <recommendedName>
        <fullName evidence="4">C2H2-type domain-containing protein</fullName>
    </recommendedName>
</protein>
<name>A0ABR0FCE3_9PEZI</name>
<evidence type="ECO:0000313" key="3">
    <source>
        <dbReference type="Proteomes" id="UP001322138"/>
    </source>
</evidence>
<accession>A0ABR0FCE3</accession>
<gene>
    <name evidence="2" type="ORF">QC761_606490</name>
</gene>
<reference evidence="2 3" key="1">
    <citation type="journal article" date="2023" name="bioRxiv">
        <title>High-quality genome assemblies of four members of thePodospora anserinaspecies complex.</title>
        <authorList>
            <person name="Ament-Velasquez S.L."/>
            <person name="Vogan A.A."/>
            <person name="Wallerman O."/>
            <person name="Hartmann F."/>
            <person name="Gautier V."/>
            <person name="Silar P."/>
            <person name="Giraud T."/>
            <person name="Johannesson H."/>
        </authorList>
    </citation>
    <scope>NUCLEOTIDE SEQUENCE [LARGE SCALE GENOMIC DNA]</scope>
    <source>
        <strain evidence="2 3">CBS 112042</strain>
    </source>
</reference>